<feature type="domain" description="ATP-grasp" evidence="3">
    <location>
        <begin position="500"/>
        <end position="536"/>
    </location>
</feature>
<dbReference type="GO" id="GO:0016740">
    <property type="term" value="F:transferase activity"/>
    <property type="evidence" value="ECO:0007669"/>
    <property type="project" value="UniProtKB-KW"/>
</dbReference>
<dbReference type="PANTHER" id="PTHR42793:SF4">
    <property type="entry name" value="BLL6376 PROTEIN"/>
    <property type="match status" value="1"/>
</dbReference>
<dbReference type="Gene3D" id="3.40.50.261">
    <property type="entry name" value="Succinyl-CoA synthetase domains"/>
    <property type="match status" value="2"/>
</dbReference>
<dbReference type="Pfam" id="PF13380">
    <property type="entry name" value="CoA_binding_2"/>
    <property type="match status" value="1"/>
</dbReference>
<dbReference type="EMBL" id="CP012748">
    <property type="protein sequence ID" value="ALL71134.1"/>
    <property type="molecule type" value="Genomic_DNA"/>
</dbReference>
<dbReference type="KEGG" id="bcai:K788_0002041"/>
<gene>
    <name evidence="4" type="ORF">K788_0002041</name>
</gene>
<name>A0A0P0RQ85_9BURK</name>
<evidence type="ECO:0000259" key="3">
    <source>
        <dbReference type="PROSITE" id="PS50975"/>
    </source>
</evidence>
<reference evidence="4 5" key="1">
    <citation type="journal article" date="2014" name="Genome Announc.">
        <title>Draft Genome Sequence of the Haloacid-Degrading Burkholderia caribensis Strain MBA4.</title>
        <authorList>
            <person name="Pan Y."/>
            <person name="Kong K.F."/>
            <person name="Tsang J.S."/>
        </authorList>
    </citation>
    <scope>NUCLEOTIDE SEQUENCE [LARGE SCALE GENOMIC DNA]</scope>
    <source>
        <strain evidence="4 5">MBA4</strain>
        <plasmid evidence="5">Plasmid</plasmid>
    </source>
</reference>
<dbReference type="Gene3D" id="3.30.470.20">
    <property type="entry name" value="ATP-grasp fold, B domain"/>
    <property type="match status" value="1"/>
</dbReference>
<dbReference type="FunFam" id="3.30.1490.20:FF:000020">
    <property type="entry name" value="Protein lysine acetyltransferase"/>
    <property type="match status" value="1"/>
</dbReference>
<sequence length="715" mass="76695">MNKPKTALPAHLDQATPMQRLLDPRSIAFIGASADPKRLGGIAIDHLVNFGYAGAVYPVNPKYPEIHGFPCYADIESVPEVPDLVVLAIGANDVLDMLERCRRKGIKAAIVYAAGFAEEGEEGARRQRDLEAFGRDSGMVICGPNCMGLANFNTRAITAFATLIKDFPPGDIGHIALVTQSGNMSAVIYGTGHQRGLRFSQFINTGNEACLEFSSYLDFLAHDPETHVVIGYTEGLRDGQKFVEVADRFNRANKPLVLIKSGETEQGSVAAMSHTAALAGNHAINRAAFRQLGVMQARDPVHLVDLAYLAGFRGKRGGGRVAVASISGAMGGLLTDLLVQSGLAVPPLPSHLQQRLKDTAPELGMVANPIDLTGNLYNREGIAGKVFGALADAPDIDTVLVYGTGYLLDRIAKEVIESSRSSGRLFIAIDTGRAASRDELERAGVPVFTDAARAISAMATYLRWFDEVDSRTHWAGLREQSHSSDGDDRARQPLDEHQAKQVLSSYGVPICDEARAADARDAALAADRLGYPVAIKILSPDIPHKTEAGGVRLFLKDAETVRTASCEVMANAISAVPEAEIRGLLVQRMEQGVCELIVGVTRDPVFGLAMTVGLGGVFTEIFRDAAHRLLPVDARIALEMLGELKGYRLLTGYRGKPAADIDAACRAIAAVSRAALAMPEHISDVEINPLLVKEQGAVALDALILTRNDNEVTQR</sequence>
<dbReference type="GeneID" id="69974526"/>
<evidence type="ECO:0000313" key="5">
    <source>
        <dbReference type="Proteomes" id="UP000019146"/>
    </source>
</evidence>
<dbReference type="InterPro" id="IPR011761">
    <property type="entry name" value="ATP-grasp"/>
</dbReference>
<keyword evidence="4" id="KW-0614">Plasmid</keyword>
<keyword evidence="4" id="KW-0808">Transferase</keyword>
<dbReference type="InterPro" id="IPR032875">
    <property type="entry name" value="Succ_CoA_lig_flav_dom"/>
</dbReference>
<keyword evidence="2" id="KW-0067">ATP-binding</keyword>
<dbReference type="PROSITE" id="PS50975">
    <property type="entry name" value="ATP_GRASP"/>
    <property type="match status" value="1"/>
</dbReference>
<dbReference type="AlphaFoldDB" id="A0A0P0RQ85"/>
<dbReference type="GO" id="GO:0005524">
    <property type="term" value="F:ATP binding"/>
    <property type="evidence" value="ECO:0007669"/>
    <property type="project" value="UniProtKB-UniRule"/>
</dbReference>
<dbReference type="InterPro" id="IPR036291">
    <property type="entry name" value="NAD(P)-bd_dom_sf"/>
</dbReference>
<proteinExistence type="inferred from homology"/>
<dbReference type="SMART" id="SM00881">
    <property type="entry name" value="CoA_binding"/>
    <property type="match status" value="1"/>
</dbReference>
<dbReference type="InterPro" id="IPR016102">
    <property type="entry name" value="Succinyl-CoA_synth-like"/>
</dbReference>
<dbReference type="SUPFAM" id="SSF52210">
    <property type="entry name" value="Succinyl-CoA synthetase domains"/>
    <property type="match status" value="2"/>
</dbReference>
<dbReference type="Pfam" id="PF13549">
    <property type="entry name" value="ATP-grasp_5"/>
    <property type="match status" value="1"/>
</dbReference>
<organism evidence="4 5">
    <name type="scientific">Paraburkholderia caribensis MBA4</name>
    <dbReference type="NCBI Taxonomy" id="1323664"/>
    <lineage>
        <taxon>Bacteria</taxon>
        <taxon>Pseudomonadati</taxon>
        <taxon>Pseudomonadota</taxon>
        <taxon>Betaproteobacteria</taxon>
        <taxon>Burkholderiales</taxon>
        <taxon>Burkholderiaceae</taxon>
        <taxon>Paraburkholderia</taxon>
    </lineage>
</organism>
<dbReference type="Proteomes" id="UP000019146">
    <property type="component" value="Plasmid unnamed"/>
</dbReference>
<evidence type="ECO:0000313" key="4">
    <source>
        <dbReference type="EMBL" id="ALL71134.1"/>
    </source>
</evidence>
<dbReference type="Pfam" id="PF13607">
    <property type="entry name" value="Succ_CoA_lig"/>
    <property type="match status" value="1"/>
</dbReference>
<dbReference type="InterPro" id="IPR003781">
    <property type="entry name" value="CoA-bd"/>
</dbReference>
<comment type="similarity">
    <text evidence="1">In the N-terminal section; belongs to the acetate CoA ligase alpha subunit family.</text>
</comment>
<dbReference type="PANTHER" id="PTHR42793">
    <property type="entry name" value="COA BINDING DOMAIN CONTAINING PROTEIN"/>
    <property type="match status" value="1"/>
</dbReference>
<keyword evidence="2" id="KW-0547">Nucleotide-binding</keyword>
<dbReference type="Gene3D" id="3.30.1490.20">
    <property type="entry name" value="ATP-grasp fold, A domain"/>
    <property type="match status" value="1"/>
</dbReference>
<dbReference type="SUPFAM" id="SSF56059">
    <property type="entry name" value="Glutathione synthetase ATP-binding domain-like"/>
    <property type="match status" value="1"/>
</dbReference>
<dbReference type="GO" id="GO:0046872">
    <property type="term" value="F:metal ion binding"/>
    <property type="evidence" value="ECO:0007669"/>
    <property type="project" value="InterPro"/>
</dbReference>
<geneLocation type="plasmid" evidence="5"/>
<dbReference type="SUPFAM" id="SSF51735">
    <property type="entry name" value="NAD(P)-binding Rossmann-fold domains"/>
    <property type="match status" value="1"/>
</dbReference>
<evidence type="ECO:0000256" key="1">
    <source>
        <dbReference type="ARBA" id="ARBA00060888"/>
    </source>
</evidence>
<dbReference type="Gene3D" id="3.40.50.720">
    <property type="entry name" value="NAD(P)-binding Rossmann-like Domain"/>
    <property type="match status" value="1"/>
</dbReference>
<protein>
    <submittedName>
        <fullName evidence="4">Protein acetyltransferase</fullName>
    </submittedName>
</protein>
<dbReference type="RefSeq" id="WP_233451590.1">
    <property type="nucleotide sequence ID" value="NZ_CP012748.1"/>
</dbReference>
<dbReference type="InterPro" id="IPR013815">
    <property type="entry name" value="ATP_grasp_subdomain_1"/>
</dbReference>
<evidence type="ECO:0000256" key="2">
    <source>
        <dbReference type="PROSITE-ProRule" id="PRU00409"/>
    </source>
</evidence>
<accession>A0A0P0RQ85</accession>